<evidence type="ECO:0000259" key="1">
    <source>
        <dbReference type="Pfam" id="PF03413"/>
    </source>
</evidence>
<dbReference type="OrthoDB" id="3398059at2"/>
<dbReference type="Gene3D" id="3.10.450.40">
    <property type="match status" value="1"/>
</dbReference>
<dbReference type="EMBL" id="POTX01000032">
    <property type="protein sequence ID" value="PZF98896.1"/>
    <property type="molecule type" value="Genomic_DNA"/>
</dbReference>
<protein>
    <recommendedName>
        <fullName evidence="1">PepSY domain-containing protein</fullName>
    </recommendedName>
</protein>
<comment type="caution">
    <text evidence="2">The sequence shown here is derived from an EMBL/GenBank/DDBJ whole genome shotgun (WGS) entry which is preliminary data.</text>
</comment>
<evidence type="ECO:0000313" key="2">
    <source>
        <dbReference type="EMBL" id="PZF98896.1"/>
    </source>
</evidence>
<dbReference type="Proteomes" id="UP000248627">
    <property type="component" value="Unassembled WGS sequence"/>
</dbReference>
<sequence>MRRAVLVAVTVAGVAVPLIAGTALATAKDSREQTGSRSGASFEIEIDPRLDAKFGPRPVNAVQAAEIVTAQFVGARVLEAELDERNGGPIWEVEFVLGGRERDVDVDAVTGAILADDDD</sequence>
<dbReference type="InterPro" id="IPR025711">
    <property type="entry name" value="PepSY"/>
</dbReference>
<evidence type="ECO:0000313" key="3">
    <source>
        <dbReference type="Proteomes" id="UP000248627"/>
    </source>
</evidence>
<dbReference type="RefSeq" id="WP_111242497.1">
    <property type="nucleotide sequence ID" value="NZ_AP023358.1"/>
</dbReference>
<dbReference type="AlphaFoldDB" id="A0A2W2DP43"/>
<reference evidence="2 3" key="1">
    <citation type="submission" date="2018-01" db="EMBL/GenBank/DDBJ databases">
        <title>Draft genome sequence of Jishengella endophytica.</title>
        <authorList>
            <person name="Sahin N."/>
            <person name="Ay H."/>
            <person name="Saygin H."/>
        </authorList>
    </citation>
    <scope>NUCLEOTIDE SEQUENCE [LARGE SCALE GENOMIC DNA]</scope>
    <source>
        <strain evidence="2 3">DSM 45430</strain>
    </source>
</reference>
<feature type="domain" description="PepSY" evidence="1">
    <location>
        <begin position="60"/>
        <end position="116"/>
    </location>
</feature>
<name>A0A2W2DP43_9ACTN</name>
<accession>A0A2W2DP43</accession>
<dbReference type="Pfam" id="PF03413">
    <property type="entry name" value="PepSY"/>
    <property type="match status" value="1"/>
</dbReference>
<gene>
    <name evidence="2" type="ORF">C1I93_07510</name>
</gene>
<keyword evidence="3" id="KW-1185">Reference proteome</keyword>
<proteinExistence type="predicted"/>
<organism evidence="2 3">
    <name type="scientific">Micromonospora endophytica</name>
    <dbReference type="NCBI Taxonomy" id="515350"/>
    <lineage>
        <taxon>Bacteria</taxon>
        <taxon>Bacillati</taxon>
        <taxon>Actinomycetota</taxon>
        <taxon>Actinomycetes</taxon>
        <taxon>Micromonosporales</taxon>
        <taxon>Micromonosporaceae</taxon>
        <taxon>Micromonospora</taxon>
    </lineage>
</organism>